<dbReference type="Gene3D" id="3.90.1720.10">
    <property type="entry name" value="endopeptidase domain like (from Nostoc punctiforme)"/>
    <property type="match status" value="1"/>
</dbReference>
<keyword evidence="3" id="KW-1185">Reference proteome</keyword>
<dbReference type="Proteomes" id="UP000256924">
    <property type="component" value="Unassembled WGS sequence"/>
</dbReference>
<protein>
    <submittedName>
        <fullName evidence="2">CHAP domain-containing protein</fullName>
    </submittedName>
</protein>
<comment type="caution">
    <text evidence="2">The sequence shown here is derived from an EMBL/GenBank/DDBJ whole genome shotgun (WGS) entry which is preliminary data.</text>
</comment>
<dbReference type="AlphaFoldDB" id="A0A3D9B2W4"/>
<evidence type="ECO:0000313" key="3">
    <source>
        <dbReference type="Proteomes" id="UP000256924"/>
    </source>
</evidence>
<dbReference type="SUPFAM" id="SSF54001">
    <property type="entry name" value="Cysteine proteinases"/>
    <property type="match status" value="1"/>
</dbReference>
<gene>
    <name evidence="2" type="ORF">DRF68_12570</name>
</gene>
<dbReference type="InterPro" id="IPR007921">
    <property type="entry name" value="CHAP_dom"/>
</dbReference>
<organism evidence="2 3">
    <name type="scientific">Candidatus Chryseobacterium massiliense</name>
    <dbReference type="NCBI Taxonomy" id="204089"/>
    <lineage>
        <taxon>Bacteria</taxon>
        <taxon>Pseudomonadati</taxon>
        <taxon>Bacteroidota</taxon>
        <taxon>Flavobacteriia</taxon>
        <taxon>Flavobacteriales</taxon>
        <taxon>Weeksellaceae</taxon>
        <taxon>Chryseobacterium group</taxon>
        <taxon>Chryseobacterium</taxon>
    </lineage>
</organism>
<name>A0A3D9B2W4_9FLAO</name>
<dbReference type="PROSITE" id="PS50911">
    <property type="entry name" value="CHAP"/>
    <property type="match status" value="1"/>
</dbReference>
<feature type="domain" description="Peptidase C51" evidence="1">
    <location>
        <begin position="22"/>
        <end position="153"/>
    </location>
</feature>
<sequence length="156" mass="17123">MSSLNQLSLKIAQSQLGVQEVPKNSNAGPAVESYLKSVGLGKGYAWCMAFVYWSVKKAADELKLQNPLIKTAGVLRQWNQIPPRLKSNVPNPGDIFIMDFGKGQGHTGFVVKVFPNTGTIETIEGNTNDDGSREGYEVAYRTRKISAMKGFIRISN</sequence>
<dbReference type="Pfam" id="PF05257">
    <property type="entry name" value="CHAP"/>
    <property type="match status" value="1"/>
</dbReference>
<proteinExistence type="predicted"/>
<dbReference type="RefSeq" id="WP_116098934.1">
    <property type="nucleotide sequence ID" value="NZ_QNVU01000024.1"/>
</dbReference>
<evidence type="ECO:0000259" key="1">
    <source>
        <dbReference type="PROSITE" id="PS50911"/>
    </source>
</evidence>
<evidence type="ECO:0000313" key="2">
    <source>
        <dbReference type="EMBL" id="REC47869.1"/>
    </source>
</evidence>
<dbReference type="EMBL" id="QNVU01000024">
    <property type="protein sequence ID" value="REC47869.1"/>
    <property type="molecule type" value="Genomic_DNA"/>
</dbReference>
<accession>A0A3D9B2W4</accession>
<reference evidence="2 3" key="1">
    <citation type="journal article" date="2004" name="Emerg. Infect. Dis.">
        <title>Amoebae-resisting bacteria isolated from human nasal swabs by amoebal coculture.</title>
        <authorList>
            <person name="Greub G."/>
            <person name="La Scola B."/>
            <person name="Raoult D."/>
        </authorList>
    </citation>
    <scope>NUCLEOTIDE SEQUENCE [LARGE SCALE GENOMIC DNA]</scope>
    <source>
        <strain evidence="2 3">CCUG 51329</strain>
    </source>
</reference>
<dbReference type="InterPro" id="IPR038765">
    <property type="entry name" value="Papain-like_cys_pep_sf"/>
</dbReference>